<keyword evidence="7" id="KW-1185">Reference proteome</keyword>
<dbReference type="Proteomes" id="UP001558713">
    <property type="component" value="Unassembled WGS sequence"/>
</dbReference>
<name>A0ABD1B0A1_CARAN</name>
<dbReference type="PANTHER" id="PTHR47293:SF11">
    <property type="entry name" value="JACALIN-RELATED LECTIN 12-RELATED"/>
    <property type="match status" value="1"/>
</dbReference>
<dbReference type="InterPro" id="IPR033734">
    <property type="entry name" value="Jacalin-like_lectin_dom_plant"/>
</dbReference>
<keyword evidence="3" id="KW-0677">Repeat</keyword>
<gene>
    <name evidence="6" type="ORF">V5N11_009518</name>
</gene>
<accession>A0ABD1B0A1</accession>
<organism evidence="6 7">
    <name type="scientific">Cardamine amara subsp. amara</name>
    <dbReference type="NCBI Taxonomy" id="228776"/>
    <lineage>
        <taxon>Eukaryota</taxon>
        <taxon>Viridiplantae</taxon>
        <taxon>Streptophyta</taxon>
        <taxon>Embryophyta</taxon>
        <taxon>Tracheophyta</taxon>
        <taxon>Spermatophyta</taxon>
        <taxon>Magnoliopsida</taxon>
        <taxon>eudicotyledons</taxon>
        <taxon>Gunneridae</taxon>
        <taxon>Pentapetalae</taxon>
        <taxon>rosids</taxon>
        <taxon>malvids</taxon>
        <taxon>Brassicales</taxon>
        <taxon>Brassicaceae</taxon>
        <taxon>Cardamineae</taxon>
        <taxon>Cardamine</taxon>
    </lineage>
</organism>
<evidence type="ECO:0000259" key="5">
    <source>
        <dbReference type="PROSITE" id="PS51752"/>
    </source>
</evidence>
<evidence type="ECO:0000313" key="6">
    <source>
        <dbReference type="EMBL" id="KAL1212420.1"/>
    </source>
</evidence>
<comment type="similarity">
    <text evidence="1">Belongs to the jacalin lectin family.</text>
</comment>
<protein>
    <submittedName>
        <fullName evidence="6">Jacalin-related lectin 18</fullName>
    </submittedName>
</protein>
<dbReference type="EMBL" id="JBANAX010000365">
    <property type="protein sequence ID" value="KAL1212420.1"/>
    <property type="molecule type" value="Genomic_DNA"/>
</dbReference>
<proteinExistence type="inferred from homology"/>
<feature type="domain" description="Jacalin-type lectin" evidence="5">
    <location>
        <begin position="2"/>
        <end position="145"/>
    </location>
</feature>
<dbReference type="AlphaFoldDB" id="A0ABD1B0A1"/>
<dbReference type="InterPro" id="IPR001229">
    <property type="entry name" value="Jacalin-like_lectin_dom"/>
</dbReference>
<evidence type="ECO:0000256" key="1">
    <source>
        <dbReference type="ARBA" id="ARBA00006568"/>
    </source>
</evidence>
<feature type="region of interest" description="Disordered" evidence="4">
    <location>
        <begin position="1"/>
        <end position="21"/>
    </location>
</feature>
<feature type="domain" description="Jacalin-type lectin" evidence="5">
    <location>
        <begin position="294"/>
        <end position="434"/>
    </location>
</feature>
<dbReference type="Gene3D" id="2.100.10.30">
    <property type="entry name" value="Jacalin-like lectin domain"/>
    <property type="match status" value="4"/>
</dbReference>
<dbReference type="PROSITE" id="PS51752">
    <property type="entry name" value="JACALIN_LECTIN"/>
    <property type="match status" value="4"/>
</dbReference>
<feature type="domain" description="Jacalin-type lectin" evidence="5">
    <location>
        <begin position="148"/>
        <end position="291"/>
    </location>
</feature>
<feature type="domain" description="Jacalin-type lectin" evidence="5">
    <location>
        <begin position="441"/>
        <end position="584"/>
    </location>
</feature>
<dbReference type="InterPro" id="IPR036404">
    <property type="entry name" value="Jacalin-like_lectin_dom_sf"/>
</dbReference>
<dbReference type="SMART" id="SM00915">
    <property type="entry name" value="Jacalin"/>
    <property type="match status" value="4"/>
</dbReference>
<dbReference type="GO" id="GO:0030246">
    <property type="term" value="F:carbohydrate binding"/>
    <property type="evidence" value="ECO:0007669"/>
    <property type="project" value="UniProtKB-KW"/>
</dbReference>
<evidence type="ECO:0000256" key="2">
    <source>
        <dbReference type="ARBA" id="ARBA00022734"/>
    </source>
</evidence>
<dbReference type="CDD" id="cd09612">
    <property type="entry name" value="Jacalin"/>
    <property type="match status" value="4"/>
</dbReference>
<evidence type="ECO:0000313" key="7">
    <source>
        <dbReference type="Proteomes" id="UP001558713"/>
    </source>
</evidence>
<dbReference type="PANTHER" id="PTHR47293">
    <property type="entry name" value="JACALIN-RELATED LECTIN 3"/>
    <property type="match status" value="1"/>
</dbReference>
<dbReference type="Pfam" id="PF01419">
    <property type="entry name" value="Jacalin"/>
    <property type="match status" value="4"/>
</dbReference>
<sequence>MTQRLETQGSHDRNYEWDDGSEHDDVTKISVRGDFHGIQYIRFEYIKSGQLKYGSFHGWTSPGLSQTFEINHLKGEQLESVEGYYEPNSGVIQGIQFKTNLRISELIGFEEKGTKFSLAVDGKKIIGFHGSSTSKLKSLGAYFTRICPTRLEVKGRNEGMEWNDGAEHEGVTKICVRGGPEGIQFIKFEYVMDGKHICGPTHGVSARGFTQPFEINHFNKEYLVSVEGYYDNNDKCGVIQGLQFKTNIKTSELMGYDQGKKFKLAANGKKIIGFHGYAEKNLNALGAYFTTFPFTKLEYKGDTTSGKYWDDGAFEGLRKVYVHFNNSHVNCVTFDYDNNGKVEKREHGSMAGKEGEFVVDFPNEFITSVEGTLETDGYTWVSSLTFKTSKEKTSPTFGSVSKTKFVLENTGCALVGFHGRSNACIFSLGAYFHPLSLPVDVEKLEAKGGDKGDSWDDGSFDGIRNIYMGHSEMGVAFVKFLYDKDNQAVIGDDHGCKTLLRVDEFELEYPSEYLISVEGSCDIVDGSESEVIRMLRFKTNMRTSKVYGLKTTSSFILQKGCHKIVGFHGKVSNILHQIGVHVLPITD</sequence>
<comment type="caution">
    <text evidence="6">The sequence shown here is derived from an EMBL/GenBank/DDBJ whole genome shotgun (WGS) entry which is preliminary data.</text>
</comment>
<dbReference type="FunFam" id="2.100.10.30:FF:000001">
    <property type="entry name" value="Jacalin-related lectin 33"/>
    <property type="match status" value="4"/>
</dbReference>
<keyword evidence="2" id="KW-0430">Lectin</keyword>
<dbReference type="SUPFAM" id="SSF51101">
    <property type="entry name" value="Mannose-binding lectins"/>
    <property type="match status" value="4"/>
</dbReference>
<evidence type="ECO:0000256" key="3">
    <source>
        <dbReference type="ARBA" id="ARBA00022737"/>
    </source>
</evidence>
<evidence type="ECO:0000256" key="4">
    <source>
        <dbReference type="SAM" id="MobiDB-lite"/>
    </source>
</evidence>
<reference evidence="6 7" key="1">
    <citation type="submission" date="2024-04" db="EMBL/GenBank/DDBJ databases">
        <title>Genome assembly C_amara_ONT_v2.</title>
        <authorList>
            <person name="Yant L."/>
            <person name="Moore C."/>
            <person name="Slenker M."/>
        </authorList>
    </citation>
    <scope>NUCLEOTIDE SEQUENCE [LARGE SCALE GENOMIC DNA]</scope>
    <source>
        <tissue evidence="6">Leaf</tissue>
    </source>
</reference>